<dbReference type="RefSeq" id="WP_065614168.1">
    <property type="nucleotide sequence ID" value="NZ_LZGQ01000005.1"/>
</dbReference>
<feature type="transmembrane region" description="Helical" evidence="6">
    <location>
        <begin position="35"/>
        <end position="55"/>
    </location>
</feature>
<evidence type="ECO:0000256" key="3">
    <source>
        <dbReference type="ARBA" id="ARBA00022989"/>
    </source>
</evidence>
<feature type="region of interest" description="Disordered" evidence="5">
    <location>
        <begin position="1"/>
        <end position="23"/>
    </location>
</feature>
<dbReference type="AlphaFoldDB" id="A0A242NSH6"/>
<dbReference type="Pfam" id="PF04228">
    <property type="entry name" value="Zn_peptidase"/>
    <property type="match status" value="1"/>
</dbReference>
<evidence type="ECO:0000313" key="7">
    <source>
        <dbReference type="EMBL" id="OTQ48526.1"/>
    </source>
</evidence>
<keyword evidence="3 6" id="KW-1133">Transmembrane helix</keyword>
<dbReference type="PANTHER" id="PTHR30168:SF0">
    <property type="entry name" value="INNER MEMBRANE PROTEIN"/>
    <property type="match status" value="1"/>
</dbReference>
<evidence type="ECO:0000256" key="1">
    <source>
        <dbReference type="ARBA" id="ARBA00004167"/>
    </source>
</evidence>
<dbReference type="OrthoDB" id="9774900at2"/>
<protein>
    <submittedName>
        <fullName evidence="7">Neutral zinc metallopeptidase</fullName>
    </submittedName>
</protein>
<reference evidence="7 8" key="1">
    <citation type="submission" date="2017-03" db="EMBL/GenBank/DDBJ databases">
        <title>Comparative genomics of honeybee gut symbionts reveal geographically distinct and subgroup specific antibiotic resistance.</title>
        <authorList>
            <person name="Ludvigsen J."/>
            <person name="Porcellato D."/>
            <person name="Labee-Lund T.M."/>
            <person name="Amdam G.V."/>
            <person name="Rudi K."/>
        </authorList>
    </citation>
    <scope>NUCLEOTIDE SEQUENCE [LARGE SCALE GENOMIC DNA]</scope>
    <source>
        <strain evidence="7 8">A-4-12</strain>
    </source>
</reference>
<name>A0A242NSH6_9GAMM</name>
<organism evidence="7 8">
    <name type="scientific">Gilliamella apis</name>
    <dbReference type="NCBI Taxonomy" id="1970738"/>
    <lineage>
        <taxon>Bacteria</taxon>
        <taxon>Pseudomonadati</taxon>
        <taxon>Pseudomonadota</taxon>
        <taxon>Gammaproteobacteria</taxon>
        <taxon>Orbales</taxon>
        <taxon>Orbaceae</taxon>
        <taxon>Gilliamella</taxon>
    </lineage>
</organism>
<comment type="caution">
    <text evidence="7">The sequence shown here is derived from an EMBL/GenBank/DDBJ whole genome shotgun (WGS) entry which is preliminary data.</text>
</comment>
<evidence type="ECO:0000256" key="2">
    <source>
        <dbReference type="ARBA" id="ARBA00022692"/>
    </source>
</evidence>
<feature type="compositionally biased region" description="Basic and acidic residues" evidence="5">
    <location>
        <begin position="1"/>
        <end position="17"/>
    </location>
</feature>
<gene>
    <name evidence="7" type="ORF">B6D06_10190</name>
</gene>
<dbReference type="Proteomes" id="UP000194968">
    <property type="component" value="Unassembled WGS sequence"/>
</dbReference>
<dbReference type="InterPro" id="IPR007343">
    <property type="entry name" value="Uncharacterised_pept_Zn_put"/>
</dbReference>
<evidence type="ECO:0000256" key="5">
    <source>
        <dbReference type="SAM" id="MobiDB-lite"/>
    </source>
</evidence>
<proteinExistence type="predicted"/>
<keyword evidence="2 6" id="KW-0812">Transmembrane</keyword>
<dbReference type="EMBL" id="NASK01000102">
    <property type="protein sequence ID" value="OTQ48526.1"/>
    <property type="molecule type" value="Genomic_DNA"/>
</dbReference>
<evidence type="ECO:0000256" key="4">
    <source>
        <dbReference type="ARBA" id="ARBA00023136"/>
    </source>
</evidence>
<keyword evidence="4 6" id="KW-0472">Membrane</keyword>
<dbReference type="PANTHER" id="PTHR30168">
    <property type="entry name" value="PUTATIVE MEMBRANE PROTEIN YPFJ"/>
    <property type="match status" value="1"/>
</dbReference>
<accession>A0A242NSH6</accession>
<dbReference type="GO" id="GO:0016020">
    <property type="term" value="C:membrane"/>
    <property type="evidence" value="ECO:0007669"/>
    <property type="project" value="UniProtKB-SubCell"/>
</dbReference>
<comment type="subcellular location">
    <subcellularLocation>
        <location evidence="1">Membrane</location>
        <topology evidence="1">Single-pass membrane protein</topology>
    </subcellularLocation>
</comment>
<evidence type="ECO:0000256" key="6">
    <source>
        <dbReference type="SAM" id="Phobius"/>
    </source>
</evidence>
<evidence type="ECO:0000313" key="8">
    <source>
        <dbReference type="Proteomes" id="UP000194968"/>
    </source>
</evidence>
<sequence length="289" mass="32067">MRWRNQRESDNIEDRRSQSGSDIGTRIPIGGKGKIVLFIVVLVAGYYGVDLTGLLNSNLIDLDDTTSISSTSPVDNSSINNNATKFTSTILASTEDYWSQEFQQLGKTYIAPKLVLYSGATRTACGTGQAMMGPFYCNLDQTVYLDLSFYQEMKQRLGGGGDFAQGYVIAHEVGHHVQNLLGILARVEQLRLNQSNETSNQLSVKLELQADCYAGLWGNAMQKQNILEMGDIEQALNTVQAIGDDRLQQQNNGYIIPDSFTHGSSKQRYSWFKRGFDSGAINQCNTFIQ</sequence>